<sequence>MASVHTTILLLVSVCVTLQTGLGLPLAHGADADASEAEGAPRVRTKRCSCNNQLDSECHYFCHLDIIWVNTPSKTTVYGLGSALNRRRRRRSVGRCFCANPADHTCNRFCLNSSENPALVLVKPWQSEQEKAETSVVAIQRSPLASRPDVLVPQETLNGARSEAVALIRELILANSLEMERASPPRKRGPRVLKPAYR</sequence>
<dbReference type="GeneID" id="105910010"/>
<dbReference type="PRINTS" id="PR00365">
    <property type="entry name" value="ENDOTHELIN"/>
</dbReference>
<dbReference type="GO" id="GO:0005615">
    <property type="term" value="C:extracellular space"/>
    <property type="evidence" value="ECO:0007669"/>
    <property type="project" value="TreeGrafter"/>
</dbReference>
<dbReference type="RefSeq" id="XP_012694145.1">
    <property type="nucleotide sequence ID" value="XM_012838691.3"/>
</dbReference>
<dbReference type="InterPro" id="IPR001928">
    <property type="entry name" value="Endothln-like_toxin"/>
</dbReference>
<organism evidence="8 9">
    <name type="scientific">Clupea harengus</name>
    <name type="common">Atlantic herring</name>
    <dbReference type="NCBI Taxonomy" id="7950"/>
    <lineage>
        <taxon>Eukaryota</taxon>
        <taxon>Metazoa</taxon>
        <taxon>Chordata</taxon>
        <taxon>Craniata</taxon>
        <taxon>Vertebrata</taxon>
        <taxon>Euteleostomi</taxon>
        <taxon>Actinopterygii</taxon>
        <taxon>Neopterygii</taxon>
        <taxon>Teleostei</taxon>
        <taxon>Clupei</taxon>
        <taxon>Clupeiformes</taxon>
        <taxon>Clupeoidei</taxon>
        <taxon>Clupeidae</taxon>
        <taxon>Clupea</taxon>
    </lineage>
</organism>
<gene>
    <name evidence="9" type="primary">LOC105910010</name>
</gene>
<dbReference type="GO" id="GO:0005179">
    <property type="term" value="F:hormone activity"/>
    <property type="evidence" value="ECO:0007669"/>
    <property type="project" value="TreeGrafter"/>
</dbReference>
<proteinExistence type="inferred from homology"/>
<dbReference type="GO" id="GO:0019229">
    <property type="term" value="P:regulation of vasoconstriction"/>
    <property type="evidence" value="ECO:0007669"/>
    <property type="project" value="InterPro"/>
</dbReference>
<dbReference type="GO" id="GO:0006874">
    <property type="term" value="P:intracellular calcium ion homeostasis"/>
    <property type="evidence" value="ECO:0007669"/>
    <property type="project" value="TreeGrafter"/>
</dbReference>
<protein>
    <submittedName>
        <fullName evidence="9">Endothelin-2</fullName>
    </submittedName>
</protein>
<dbReference type="InterPro" id="IPR019764">
    <property type="entry name" value="Endothelin_toxin_CS"/>
</dbReference>
<dbReference type="PROSITE" id="PS00270">
    <property type="entry name" value="ENDOTHELIN"/>
    <property type="match status" value="2"/>
</dbReference>
<comment type="subcellular location">
    <subcellularLocation>
        <location evidence="1">Secreted</location>
    </subcellularLocation>
</comment>
<dbReference type="KEGG" id="char:105910010"/>
<evidence type="ECO:0000259" key="7">
    <source>
        <dbReference type="SMART" id="SM00272"/>
    </source>
</evidence>
<evidence type="ECO:0000256" key="5">
    <source>
        <dbReference type="ARBA" id="ARBA00023322"/>
    </source>
</evidence>
<dbReference type="SMART" id="SM00272">
    <property type="entry name" value="END"/>
    <property type="match status" value="2"/>
</dbReference>
<dbReference type="Proteomes" id="UP000515152">
    <property type="component" value="Chromosome 11"/>
</dbReference>
<evidence type="ECO:0000256" key="4">
    <source>
        <dbReference type="ARBA" id="ARBA00022858"/>
    </source>
</evidence>
<evidence type="ECO:0000256" key="2">
    <source>
        <dbReference type="ARBA" id="ARBA00010959"/>
    </source>
</evidence>
<evidence type="ECO:0000256" key="3">
    <source>
        <dbReference type="ARBA" id="ARBA00022525"/>
    </source>
</evidence>
<evidence type="ECO:0000313" key="8">
    <source>
        <dbReference type="Proteomes" id="UP000515152"/>
    </source>
</evidence>
<feature type="signal peptide" evidence="6">
    <location>
        <begin position="1"/>
        <end position="23"/>
    </location>
</feature>
<dbReference type="GO" id="GO:0014826">
    <property type="term" value="P:vein smooth muscle contraction"/>
    <property type="evidence" value="ECO:0007669"/>
    <property type="project" value="TreeGrafter"/>
</dbReference>
<dbReference type="OrthoDB" id="8873756at2759"/>
<name>A0A6P3WBA5_CLUHA</name>
<dbReference type="AlphaFoldDB" id="A0A6P3WBA5"/>
<evidence type="ECO:0000313" key="9">
    <source>
        <dbReference type="RefSeq" id="XP_012694145.1"/>
    </source>
</evidence>
<dbReference type="Pfam" id="PF00322">
    <property type="entry name" value="Endothelin"/>
    <property type="match status" value="1"/>
</dbReference>
<feature type="domain" description="Endothelin-like toxin" evidence="7">
    <location>
        <begin position="95"/>
        <end position="116"/>
    </location>
</feature>
<feature type="domain" description="Endothelin-like toxin" evidence="7">
    <location>
        <begin position="47"/>
        <end position="68"/>
    </location>
</feature>
<keyword evidence="8" id="KW-1185">Reference proteome</keyword>
<dbReference type="GO" id="GO:0031708">
    <property type="term" value="F:endothelin B receptor binding"/>
    <property type="evidence" value="ECO:0007669"/>
    <property type="project" value="TreeGrafter"/>
</dbReference>
<keyword evidence="6" id="KW-0732">Signal</keyword>
<keyword evidence="4" id="KW-0838">Vasoactive</keyword>
<dbReference type="GO" id="GO:0003100">
    <property type="term" value="P:regulation of systemic arterial blood pressure by endothelin"/>
    <property type="evidence" value="ECO:0007669"/>
    <property type="project" value="TreeGrafter"/>
</dbReference>
<keyword evidence="5" id="KW-0839">Vasoconstrictor</keyword>
<evidence type="ECO:0000256" key="6">
    <source>
        <dbReference type="SAM" id="SignalP"/>
    </source>
</evidence>
<dbReference type="PANTHER" id="PTHR13874">
    <property type="entry name" value="ENDOTHELIN"/>
    <property type="match status" value="1"/>
</dbReference>
<dbReference type="InterPro" id="IPR020475">
    <property type="entry name" value="Endothelin"/>
</dbReference>
<evidence type="ECO:0000256" key="1">
    <source>
        <dbReference type="ARBA" id="ARBA00004613"/>
    </source>
</evidence>
<dbReference type="PANTHER" id="PTHR13874:SF9">
    <property type="entry name" value="ENDOTHELIN-2"/>
    <property type="match status" value="1"/>
</dbReference>
<accession>A0A6P3WBA5</accession>
<feature type="chain" id="PRO_5028189345" evidence="6">
    <location>
        <begin position="24"/>
        <end position="198"/>
    </location>
</feature>
<comment type="similarity">
    <text evidence="2">Belongs to the endothelin/sarafotoxin family.</text>
</comment>
<keyword evidence="3" id="KW-0964">Secreted</keyword>
<reference evidence="9" key="1">
    <citation type="submission" date="2025-08" db="UniProtKB">
        <authorList>
            <consortium name="RefSeq"/>
        </authorList>
    </citation>
    <scope>IDENTIFICATION</scope>
</reference>